<accession>A0A1Y1Y319</accession>
<evidence type="ECO:0008006" key="4">
    <source>
        <dbReference type="Google" id="ProtNLM"/>
    </source>
</evidence>
<dbReference type="AlphaFoldDB" id="A0A1Y1Y319"/>
<dbReference type="Proteomes" id="UP000193498">
    <property type="component" value="Unassembled WGS sequence"/>
</dbReference>
<dbReference type="InParanoid" id="A0A1Y1Y319"/>
<keyword evidence="1" id="KW-0732">Signal</keyword>
<protein>
    <recommendedName>
        <fullName evidence="4">Peptidase S53 activation domain-containing protein</fullName>
    </recommendedName>
</protein>
<name>A0A1Y1Y319_9FUNG</name>
<feature type="signal peptide" evidence="1">
    <location>
        <begin position="1"/>
        <end position="19"/>
    </location>
</feature>
<evidence type="ECO:0000313" key="3">
    <source>
        <dbReference type="Proteomes" id="UP000193498"/>
    </source>
</evidence>
<proteinExistence type="predicted"/>
<gene>
    <name evidence="2" type="ORF">K493DRAFT_303366</name>
</gene>
<feature type="chain" id="PRO_5012688749" description="Peptidase S53 activation domain-containing protein" evidence="1">
    <location>
        <begin position="20"/>
        <end position="169"/>
    </location>
</feature>
<reference evidence="2 3" key="1">
    <citation type="submission" date="2016-07" db="EMBL/GenBank/DDBJ databases">
        <title>Pervasive Adenine N6-methylation of Active Genes in Fungi.</title>
        <authorList>
            <consortium name="DOE Joint Genome Institute"/>
            <person name="Mondo S.J."/>
            <person name="Dannebaum R.O."/>
            <person name="Kuo R.C."/>
            <person name="Labutti K."/>
            <person name="Haridas S."/>
            <person name="Kuo A."/>
            <person name="Salamov A."/>
            <person name="Ahrendt S.R."/>
            <person name="Lipzen A."/>
            <person name="Sullivan W."/>
            <person name="Andreopoulos W.B."/>
            <person name="Clum A."/>
            <person name="Lindquist E."/>
            <person name="Daum C."/>
            <person name="Ramamoorthy G.K."/>
            <person name="Gryganskyi A."/>
            <person name="Culley D."/>
            <person name="Magnuson J.K."/>
            <person name="James T.Y."/>
            <person name="O'Malley M.A."/>
            <person name="Stajich J.E."/>
            <person name="Spatafora J.W."/>
            <person name="Visel A."/>
            <person name="Grigoriev I.V."/>
        </authorList>
    </citation>
    <scope>NUCLEOTIDE SEQUENCE [LARGE SCALE GENOMIC DNA]</scope>
    <source>
        <strain evidence="2 3">CBS 931.73</strain>
    </source>
</reference>
<dbReference type="EMBL" id="MCFE01000279">
    <property type="protein sequence ID" value="ORX92379.1"/>
    <property type="molecule type" value="Genomic_DNA"/>
</dbReference>
<dbReference type="OrthoDB" id="2585179at2759"/>
<evidence type="ECO:0000313" key="2">
    <source>
        <dbReference type="EMBL" id="ORX92379.1"/>
    </source>
</evidence>
<evidence type="ECO:0000256" key="1">
    <source>
        <dbReference type="SAM" id="SignalP"/>
    </source>
</evidence>
<organism evidence="2 3">
    <name type="scientific">Basidiobolus meristosporus CBS 931.73</name>
    <dbReference type="NCBI Taxonomy" id="1314790"/>
    <lineage>
        <taxon>Eukaryota</taxon>
        <taxon>Fungi</taxon>
        <taxon>Fungi incertae sedis</taxon>
        <taxon>Zoopagomycota</taxon>
        <taxon>Entomophthoromycotina</taxon>
        <taxon>Basidiobolomycetes</taxon>
        <taxon>Basidiobolales</taxon>
        <taxon>Basidiobolaceae</taxon>
        <taxon>Basidiobolus</taxon>
    </lineage>
</organism>
<sequence>MYFAGQLYLVLVLLISSYACLLERYETHNYYTLKLKPHSASPNDIASLLKIDYVGTVGDIEGYHLFSTPKEYEHSQGSVEQRFAQLVVDHSIGNLRKRELEIFSQIQGQPEKQVLKKRTKRVLPAFSPPTLQDTMAVQGDLLKNLTPKFHKRDLCPLISLEQELQCSVN</sequence>
<comment type="caution">
    <text evidence="2">The sequence shown here is derived from an EMBL/GenBank/DDBJ whole genome shotgun (WGS) entry which is preliminary data.</text>
</comment>
<keyword evidence="3" id="KW-1185">Reference proteome</keyword>